<keyword evidence="6" id="KW-1133">Transmembrane helix</keyword>
<dbReference type="NCBIfam" id="NF033902">
    <property type="entry name" value="iso_D2_wall_anc"/>
    <property type="match status" value="1"/>
</dbReference>
<sequence length="560" mass="58255">MSKSGGFSMKRTVSAAAAVALAASGLIAGAAHAEDSPITYGNITGTEGKLTIHKFESGSLQNPDSVTAAKPDAQGQGVNGVTFKVHPIAVDLKTNEGWTAINALTNIPATSCNDNGDAVFAQLGNNLSAKVGEASQERKTAGGGVATFENLPVGAYLVCEKKLGEGETATNVAGNAVTVVKRSAPFVVTLPRPQKNGDGENTGWIYDVHAYPKNTVTEAPKKAVSVADDKWLIGTSEAVTYTITSKVPSLLDEHFSYYSVIDQHSASLTEVTVKSVQVGGEAFGLNADYKVDETQKNFRAVNFTKAGLLKLEGKKNENIVVTLSAKVANVPAGDKVQNTEGLISNTAFVAVQTSPTEPGDDPDTPVTPNPGGSPTPKVPNDPTPKPSNVAKTTWGDVKIRKYDAASQATGLQGAVFEVLKPENDDACKAAAVAQEKNTATTGTAITEVTTGQNGEVTVPGLFIDKSNNGAPKTERCYVLREKTAPVGFVLPSLEKRTFAIIVKAGVSTDFDLTMANTKVSVPALPLTGASGRVLLMVGGLALVLGSMGVVMVIRKRNAEA</sequence>
<dbReference type="InterPro" id="IPR019931">
    <property type="entry name" value="LPXTG_anchor"/>
</dbReference>
<feature type="region of interest" description="Disordered" evidence="5">
    <location>
        <begin position="352"/>
        <end position="391"/>
    </location>
</feature>
<dbReference type="EMBL" id="RQZF01000003">
    <property type="protein sequence ID" value="RRC95660.1"/>
    <property type="molecule type" value="Genomic_DNA"/>
</dbReference>
<evidence type="ECO:0000259" key="9">
    <source>
        <dbReference type="Pfam" id="PF16555"/>
    </source>
</evidence>
<feature type="domain" description="Gram-positive cocci surface proteins LPxTG" evidence="8">
    <location>
        <begin position="518"/>
        <end position="557"/>
    </location>
</feature>
<dbReference type="InterPro" id="IPR041033">
    <property type="entry name" value="SpaA_PFL_dom_1"/>
</dbReference>
<keyword evidence="4" id="KW-0572">Peptidoglycan-anchor</keyword>
<evidence type="ECO:0000259" key="8">
    <source>
        <dbReference type="Pfam" id="PF00746"/>
    </source>
</evidence>
<dbReference type="NCBIfam" id="TIGR01167">
    <property type="entry name" value="LPXTG_anchor"/>
    <property type="match status" value="1"/>
</dbReference>
<keyword evidence="3 7" id="KW-0732">Signal</keyword>
<dbReference type="Gene3D" id="2.60.40.740">
    <property type="match status" value="1"/>
</dbReference>
<proteinExistence type="predicted"/>
<organism evidence="11 12">
    <name type="scientific">Schaalia canis</name>
    <dbReference type="NCBI Taxonomy" id="100469"/>
    <lineage>
        <taxon>Bacteria</taxon>
        <taxon>Bacillati</taxon>
        <taxon>Actinomycetota</taxon>
        <taxon>Actinomycetes</taxon>
        <taxon>Actinomycetales</taxon>
        <taxon>Actinomycetaceae</taxon>
        <taxon>Schaalia</taxon>
    </lineage>
</organism>
<evidence type="ECO:0000313" key="11">
    <source>
        <dbReference type="EMBL" id="RRC95660.1"/>
    </source>
</evidence>
<feature type="signal peptide" evidence="7">
    <location>
        <begin position="1"/>
        <end position="33"/>
    </location>
</feature>
<protein>
    <submittedName>
        <fullName evidence="11">Isopeptide-forming domain-containing fimbrial protein</fullName>
    </submittedName>
</protein>
<evidence type="ECO:0000256" key="7">
    <source>
        <dbReference type="SAM" id="SignalP"/>
    </source>
</evidence>
<evidence type="ECO:0000256" key="5">
    <source>
        <dbReference type="SAM" id="MobiDB-lite"/>
    </source>
</evidence>
<name>A0A3P1SFF2_9ACTO</name>
<dbReference type="Pfam" id="PF16555">
    <property type="entry name" value="GramPos_pilinD1"/>
    <property type="match status" value="1"/>
</dbReference>
<feature type="domain" description="Gram-positive pilin subunit D1 N-terminal" evidence="9">
    <location>
        <begin position="48"/>
        <end position="215"/>
    </location>
</feature>
<feature type="compositionally biased region" description="Pro residues" evidence="5">
    <location>
        <begin position="365"/>
        <end position="385"/>
    </location>
</feature>
<dbReference type="AlphaFoldDB" id="A0A3P1SFF2"/>
<evidence type="ECO:0000259" key="10">
    <source>
        <dbReference type="Pfam" id="PF17802"/>
    </source>
</evidence>
<dbReference type="Gene3D" id="2.60.40.10">
    <property type="entry name" value="Immunoglobulins"/>
    <property type="match status" value="2"/>
</dbReference>
<evidence type="ECO:0000256" key="4">
    <source>
        <dbReference type="ARBA" id="ARBA00023088"/>
    </source>
</evidence>
<dbReference type="InterPro" id="IPR032364">
    <property type="entry name" value="GramPos_pilinD1_N"/>
</dbReference>
<dbReference type="OrthoDB" id="3199332at2"/>
<gene>
    <name evidence="11" type="ORF">EII11_05180</name>
</gene>
<dbReference type="RefSeq" id="WP_124869579.1">
    <property type="nucleotide sequence ID" value="NZ_RQZF01000003.1"/>
</dbReference>
<feature type="domain" description="SpaA-like prealbumin fold" evidence="10">
    <location>
        <begin position="395"/>
        <end position="502"/>
    </location>
</feature>
<dbReference type="InterPro" id="IPR048052">
    <property type="entry name" value="FM1-like"/>
</dbReference>
<keyword evidence="6" id="KW-0472">Membrane</keyword>
<dbReference type="Proteomes" id="UP000280444">
    <property type="component" value="Unassembled WGS sequence"/>
</dbReference>
<evidence type="ECO:0000256" key="6">
    <source>
        <dbReference type="SAM" id="Phobius"/>
    </source>
</evidence>
<evidence type="ECO:0000256" key="2">
    <source>
        <dbReference type="ARBA" id="ARBA00022525"/>
    </source>
</evidence>
<dbReference type="Pfam" id="PF00746">
    <property type="entry name" value="Gram_pos_anchor"/>
    <property type="match status" value="1"/>
</dbReference>
<dbReference type="NCBIfam" id="TIGR04226">
    <property type="entry name" value="RrgB_K2N_iso_D2"/>
    <property type="match status" value="1"/>
</dbReference>
<dbReference type="Pfam" id="PF17802">
    <property type="entry name" value="SpaA"/>
    <property type="match status" value="1"/>
</dbReference>
<evidence type="ECO:0000256" key="1">
    <source>
        <dbReference type="ARBA" id="ARBA00022512"/>
    </source>
</evidence>
<keyword evidence="12" id="KW-1185">Reference proteome</keyword>
<keyword evidence="1" id="KW-0134">Cell wall</keyword>
<feature type="chain" id="PRO_5018240446" evidence="7">
    <location>
        <begin position="34"/>
        <end position="560"/>
    </location>
</feature>
<dbReference type="InterPro" id="IPR013783">
    <property type="entry name" value="Ig-like_fold"/>
</dbReference>
<dbReference type="GO" id="GO:0005975">
    <property type="term" value="P:carbohydrate metabolic process"/>
    <property type="evidence" value="ECO:0007669"/>
    <property type="project" value="UniProtKB-ARBA"/>
</dbReference>
<comment type="caution">
    <text evidence="11">The sequence shown here is derived from an EMBL/GenBank/DDBJ whole genome shotgun (WGS) entry which is preliminary data.</text>
</comment>
<dbReference type="InterPro" id="IPR026466">
    <property type="entry name" value="Fim_isopep_form_D2_dom"/>
</dbReference>
<accession>A0A3P1SFF2</accession>
<evidence type="ECO:0000313" key="12">
    <source>
        <dbReference type="Proteomes" id="UP000280444"/>
    </source>
</evidence>
<keyword evidence="2" id="KW-0964">Secreted</keyword>
<reference evidence="11 12" key="1">
    <citation type="submission" date="2018-11" db="EMBL/GenBank/DDBJ databases">
        <title>Genomes From Bacteria Associated with the Canine Oral Cavity: a Test Case for Automated Genome-Based Taxonomic Assignment.</title>
        <authorList>
            <person name="Coil D.A."/>
            <person name="Jospin G."/>
            <person name="Darling A.E."/>
            <person name="Wallis C."/>
            <person name="Davis I.J."/>
            <person name="Harris S."/>
            <person name="Eisen J.A."/>
            <person name="Holcombe L.J."/>
            <person name="O'Flynn C."/>
        </authorList>
    </citation>
    <scope>NUCLEOTIDE SEQUENCE [LARGE SCALE GENOMIC DNA]</scope>
    <source>
        <strain evidence="11 12">OH770</strain>
    </source>
</reference>
<evidence type="ECO:0000256" key="3">
    <source>
        <dbReference type="ARBA" id="ARBA00022729"/>
    </source>
</evidence>
<keyword evidence="6" id="KW-0812">Transmembrane</keyword>
<feature type="transmembrane region" description="Helical" evidence="6">
    <location>
        <begin position="533"/>
        <end position="553"/>
    </location>
</feature>